<accession>A0A9E6RB66</accession>
<gene>
    <name evidence="1" type="ORF">K6K41_02635</name>
</gene>
<protein>
    <submittedName>
        <fullName evidence="1">Uncharacterized protein</fullName>
    </submittedName>
</protein>
<reference evidence="1" key="1">
    <citation type="submission" date="2021-08" db="EMBL/GenBank/DDBJ databases">
        <authorList>
            <person name="Zhang H."/>
            <person name="Xu M."/>
            <person name="Yu Z."/>
            <person name="Yang L."/>
            <person name="Cai Y."/>
        </authorList>
    </citation>
    <scope>NUCLEOTIDE SEQUENCE</scope>
    <source>
        <strain evidence="1">CHL1</strain>
    </source>
</reference>
<dbReference type="AlphaFoldDB" id="A0A9E6RB66"/>
<evidence type="ECO:0000313" key="1">
    <source>
        <dbReference type="EMBL" id="QZO00630.1"/>
    </source>
</evidence>
<dbReference type="KEGG" id="cmet:K6K41_02635"/>
<name>A0A9E6RB66_9HYPH</name>
<sequence length="208" mass="22699">MEAALLLVSIAIAIRSLHRDGLLATQHAAGITAHGAETMVLIDLSNHLEEDAVIADHERRPDGDALRARAVGIGRLAVEVLDAGGWAAVFAAAPDHARETWLALADDLEGTYAVPAAEPVPDGLEVHVDMQARTMHVRMSLRSMIDRWWVGRFFAPGKRFHRWPLVGGRLFGDPRTPDGDQIMMVAVIEDERTALGVNNLHYDLGRPA</sequence>
<organism evidence="1 2">
    <name type="scientific">Chenggangzhangella methanolivorans</name>
    <dbReference type="NCBI Taxonomy" id="1437009"/>
    <lineage>
        <taxon>Bacteria</taxon>
        <taxon>Pseudomonadati</taxon>
        <taxon>Pseudomonadota</taxon>
        <taxon>Alphaproteobacteria</taxon>
        <taxon>Hyphomicrobiales</taxon>
        <taxon>Methylopilaceae</taxon>
        <taxon>Chenggangzhangella</taxon>
    </lineage>
</organism>
<dbReference type="RefSeq" id="WP_261403801.1">
    <property type="nucleotide sequence ID" value="NZ_CP081869.1"/>
</dbReference>
<keyword evidence="2" id="KW-1185">Reference proteome</keyword>
<dbReference type="Proteomes" id="UP000825701">
    <property type="component" value="Chromosome"/>
</dbReference>
<evidence type="ECO:0000313" key="2">
    <source>
        <dbReference type="Proteomes" id="UP000825701"/>
    </source>
</evidence>
<proteinExistence type="predicted"/>
<dbReference type="EMBL" id="CP081869">
    <property type="protein sequence ID" value="QZO00630.1"/>
    <property type="molecule type" value="Genomic_DNA"/>
</dbReference>